<dbReference type="EMBL" id="JAUHHC010000003">
    <property type="protein sequence ID" value="MDN3920695.1"/>
    <property type="molecule type" value="Genomic_DNA"/>
</dbReference>
<comment type="caution">
    <text evidence="2">The sequence shown here is derived from an EMBL/GenBank/DDBJ whole genome shotgun (WGS) entry which is preliminary data.</text>
</comment>
<name>A0ABT8DQR7_9BURK</name>
<keyword evidence="3" id="KW-1185">Reference proteome</keyword>
<feature type="transmembrane region" description="Helical" evidence="1">
    <location>
        <begin position="220"/>
        <end position="244"/>
    </location>
</feature>
<evidence type="ECO:0000313" key="3">
    <source>
        <dbReference type="Proteomes" id="UP001228044"/>
    </source>
</evidence>
<dbReference type="NCBIfam" id="NF041043">
    <property type="entry name" value="BPSS1780_fam"/>
    <property type="match status" value="1"/>
</dbReference>
<accession>A0ABT8DQR7</accession>
<dbReference type="Proteomes" id="UP001228044">
    <property type="component" value="Unassembled WGS sequence"/>
</dbReference>
<evidence type="ECO:0000313" key="2">
    <source>
        <dbReference type="EMBL" id="MDN3920695.1"/>
    </source>
</evidence>
<keyword evidence="1" id="KW-0472">Membrane</keyword>
<reference evidence="2 3" key="1">
    <citation type="submission" date="2023-06" db="EMBL/GenBank/DDBJ databases">
        <title>Pelomonas sp. PFR6 16S ribosomal RNA gene Genome sequencing and assembly.</title>
        <authorList>
            <person name="Woo H."/>
        </authorList>
    </citation>
    <scope>NUCLEOTIDE SEQUENCE [LARGE SCALE GENOMIC DNA]</scope>
    <source>
        <strain evidence="2 3">PFR6</strain>
    </source>
</reference>
<keyword evidence="1" id="KW-1133">Transmembrane helix</keyword>
<proteinExistence type="predicted"/>
<keyword evidence="1" id="KW-0812">Transmembrane</keyword>
<feature type="transmembrane region" description="Helical" evidence="1">
    <location>
        <begin position="250"/>
        <end position="274"/>
    </location>
</feature>
<feature type="transmembrane region" description="Helical" evidence="1">
    <location>
        <begin position="120"/>
        <end position="140"/>
    </location>
</feature>
<feature type="transmembrane region" description="Helical" evidence="1">
    <location>
        <begin position="73"/>
        <end position="95"/>
    </location>
</feature>
<dbReference type="InterPro" id="IPR047798">
    <property type="entry name" value="BPSS1780-like"/>
</dbReference>
<evidence type="ECO:0000256" key="1">
    <source>
        <dbReference type="SAM" id="Phobius"/>
    </source>
</evidence>
<organism evidence="2 3">
    <name type="scientific">Roseateles violae</name>
    <dbReference type="NCBI Taxonomy" id="3058042"/>
    <lineage>
        <taxon>Bacteria</taxon>
        <taxon>Pseudomonadati</taxon>
        <taxon>Pseudomonadota</taxon>
        <taxon>Betaproteobacteria</taxon>
        <taxon>Burkholderiales</taxon>
        <taxon>Sphaerotilaceae</taxon>
        <taxon>Roseateles</taxon>
    </lineage>
</organism>
<protein>
    <submittedName>
        <fullName evidence="2">BPSS1780 family membrane protein</fullName>
    </submittedName>
</protein>
<feature type="transmembrane region" description="Helical" evidence="1">
    <location>
        <begin position="48"/>
        <end position="67"/>
    </location>
</feature>
<gene>
    <name evidence="2" type="ORF">QWJ38_10430</name>
</gene>
<sequence length="289" mass="30761">MSSLPPSPSAPPGAPAPSTAMLLHLQTVPPRNGGLWIRHGFKVFQRKPLALTGLLAIFIFAAIAMMLLPFVGIVLLLMAWPLLSLGFMLATHLVLQNRTPTAAVYLAPLKLTRQRRNTQLQLCGAYALATLLISLLSSAVDGGSFDALQRLLASGAPPEQVAEAAADPALFWGAMTRLTLAALLSVPFWHAPALVHWGGQGLMQSLFSSTLGVWRNKGAFVVNSLLWSALVIGAALLCSLLGGLLGAPQLLPLLIAPLGLVLSTVFYASLYFTFVDCFMFGTPRELPQS</sequence>
<dbReference type="RefSeq" id="WP_290359020.1">
    <property type="nucleotide sequence ID" value="NZ_JAUHHC010000003.1"/>
</dbReference>